<name>A0AC61DGP5_9FIRM</name>
<sequence length="293" mass="31400">MNQFIEQIIYGIQLGSIYALIALGYTMVYGIVKLINFAHGDILMMGAYFGLLSVTLLDIPFGLAIVLSMAVCAVIGMLIDIIAYKPLRNAPRISALITAIGVSLFLENIYRVMFGAETRKMVIPTSLTQTIAIGNIKISYVTLLTVFLTIICMVALQLVVKKTKVGKAMRAVSEDQQAARLMGVNVNLTISMTFALGSALAALGGVLYSVTYYQVEPYMGMMPGLKAFVAAVLGGIGIIPGAMFGGYALGLIENLAKAYVSSSWSNAIAFGILILILLFKPAGLFGKNVREKV</sequence>
<reference evidence="1" key="1">
    <citation type="submission" date="2017-10" db="EMBL/GenBank/DDBJ databases">
        <title>Genome sequence of cellulolytic Lachnospiraceae bacterium XHS1971 isolated from hotspring sediment.</title>
        <authorList>
            <person name="Vasudevan G."/>
            <person name="Joshi A.J."/>
            <person name="Hivarkar S."/>
            <person name="Lanjekar V.B."/>
            <person name="Dhakephalkar P.K."/>
            <person name="Dagar S."/>
        </authorList>
    </citation>
    <scope>NUCLEOTIDE SEQUENCE</scope>
    <source>
        <strain evidence="1">XHS1971</strain>
    </source>
</reference>
<evidence type="ECO:0000313" key="1">
    <source>
        <dbReference type="EMBL" id="PHV71998.1"/>
    </source>
</evidence>
<dbReference type="Proteomes" id="UP000224460">
    <property type="component" value="Unassembled WGS sequence"/>
</dbReference>
<gene>
    <name evidence="1" type="ORF">CS063_00545</name>
</gene>
<protein>
    <submittedName>
        <fullName evidence="1">Branched-chain amino acid ABC transporter permease</fullName>
    </submittedName>
</protein>
<comment type="caution">
    <text evidence="1">The sequence shown here is derived from an EMBL/GenBank/DDBJ whole genome shotgun (WGS) entry which is preliminary data.</text>
</comment>
<proteinExistence type="predicted"/>
<evidence type="ECO:0000313" key="2">
    <source>
        <dbReference type="Proteomes" id="UP000224460"/>
    </source>
</evidence>
<keyword evidence="2" id="KW-1185">Reference proteome</keyword>
<organism evidence="1 2">
    <name type="scientific">Sporanaerobium hydrogeniformans</name>
    <dbReference type="NCBI Taxonomy" id="3072179"/>
    <lineage>
        <taxon>Bacteria</taxon>
        <taxon>Bacillati</taxon>
        <taxon>Bacillota</taxon>
        <taxon>Clostridia</taxon>
        <taxon>Lachnospirales</taxon>
        <taxon>Lachnospiraceae</taxon>
        <taxon>Sporanaerobium</taxon>
    </lineage>
</organism>
<dbReference type="EMBL" id="PEDL01000001">
    <property type="protein sequence ID" value="PHV71998.1"/>
    <property type="molecule type" value="Genomic_DNA"/>
</dbReference>
<accession>A0AC61DGP5</accession>